<dbReference type="RefSeq" id="WP_163962614.1">
    <property type="nucleotide sequence ID" value="NZ_JAAGNX010000001.1"/>
</dbReference>
<feature type="domain" description="Pyrrolo-quinoline quinone repeat" evidence="2">
    <location>
        <begin position="163"/>
        <end position="272"/>
    </location>
</feature>
<proteinExistence type="predicted"/>
<dbReference type="EMBL" id="JAAGNX010000001">
    <property type="protein sequence ID" value="NDV61563.1"/>
    <property type="molecule type" value="Genomic_DNA"/>
</dbReference>
<evidence type="ECO:0000259" key="2">
    <source>
        <dbReference type="Pfam" id="PF13360"/>
    </source>
</evidence>
<dbReference type="Gene3D" id="2.40.10.480">
    <property type="match status" value="1"/>
</dbReference>
<dbReference type="InterPro" id="IPR002372">
    <property type="entry name" value="PQQ_rpt_dom"/>
</dbReference>
<protein>
    <submittedName>
        <fullName evidence="3">PQQ-binding-like beta-propeller repeat protein</fullName>
    </submittedName>
</protein>
<dbReference type="InterPro" id="IPR011047">
    <property type="entry name" value="Quinoprotein_ADH-like_sf"/>
</dbReference>
<keyword evidence="4" id="KW-1185">Reference proteome</keyword>
<feature type="domain" description="Pyrrolo-quinoline quinone repeat" evidence="2">
    <location>
        <begin position="814"/>
        <end position="900"/>
    </location>
</feature>
<dbReference type="PANTHER" id="PTHR34512:SF30">
    <property type="entry name" value="OUTER MEMBRANE PROTEIN ASSEMBLY FACTOR BAMB"/>
    <property type="match status" value="1"/>
</dbReference>
<evidence type="ECO:0000313" key="4">
    <source>
        <dbReference type="Proteomes" id="UP000478417"/>
    </source>
</evidence>
<comment type="caution">
    <text evidence="3">The sequence shown here is derived from an EMBL/GenBank/DDBJ whole genome shotgun (WGS) entry which is preliminary data.</text>
</comment>
<dbReference type="SUPFAM" id="SSF50998">
    <property type="entry name" value="Quinoprotein alcohol dehydrogenase-like"/>
    <property type="match status" value="3"/>
</dbReference>
<dbReference type="SMART" id="SM00564">
    <property type="entry name" value="PQQ"/>
    <property type="match status" value="13"/>
</dbReference>
<feature type="signal peptide" evidence="1">
    <location>
        <begin position="1"/>
        <end position="21"/>
    </location>
</feature>
<sequence>MKSLSITAILLAMATHSGLSAVFHPSGSEDIDTMRKEIVADPTTAGNYRERSVLLFVWLGSLQQQGADTHSFFDTDKAYYALETQIVRGAGLVRERALGKVGGVVDEGYAVLEGISRKLKEEGPIHEPFKGDPVGFPEGGDMDADWPMFQANKHNTGYTEAPGPRTGELAWKFPVGLGWYARPVVEGDRVYVASPGMHTTSLCLDLETGEEIWKSTQSHPLFGIYKYPALMSTPVVLEDKLIYREVNSHGGNEGQARNLVYIDKETGETLARKYAGHIDYRTQVAPVASNGKYTVYPFGVHDIYGTPAICQNLNRLICADVDNNRTLWDLNVGDIDVLAEPVLTDYLVFQGTTDGYLYAVNLSGERSPLMDPTWDHSAGQRVAWSFKANGAVNTSVTLVDRKVYFGSNGGTLYSLSEHTGEVVWQTEISEPESGARKQFTVPLYFEGKLYFGSANKHIYCVDAETGKVEWQTALSDWIRAKPGMTSEGLVVATVDGQLTCLSKEGIPKWTQQVSTHQIYADLVVAGNSVLVSDSDLWLRRLDAKGNLLWKRSLLNAYENEAGERIFTDILSGGTYYQSKPTAATGKVYFGNAAGFLFSVDAETGKEIWKFEMGGAISVGPAIGDGKVFAGQQGGERFFYAVDADTGELVWKQTIPGGWVWGSAAYDDGIVYVPTVSGYCVALDAKTGNIIWMYPTAKSVPAEPAIDGDLVYFGSWSGTLYAFDKKTGEIVWKRSGIGLDSGTLIAFEGSIYLPHHSSVFMYFNAKDGEIISRGNSNPAHTGNFSNFNATPAFFKDRAYYTARVGAGLRGVPAASRIYCVDSKTAAIHWTFEDGGGLSAPAIASDRVYIGSGNTPLFYCLDAFTGEPLWIYKLGQRVEEATLCIYRDKVYVLAGDGYVHAIE</sequence>
<evidence type="ECO:0000313" key="3">
    <source>
        <dbReference type="EMBL" id="NDV61563.1"/>
    </source>
</evidence>
<dbReference type="AlphaFoldDB" id="A0A6B2LYS2"/>
<dbReference type="Pfam" id="PF13360">
    <property type="entry name" value="PQQ_2"/>
    <property type="match status" value="4"/>
</dbReference>
<feature type="domain" description="Pyrrolo-quinoline quinone repeat" evidence="2">
    <location>
        <begin position="538"/>
        <end position="770"/>
    </location>
</feature>
<keyword evidence="1" id="KW-0732">Signal</keyword>
<evidence type="ECO:0000256" key="1">
    <source>
        <dbReference type="SAM" id="SignalP"/>
    </source>
</evidence>
<feature type="domain" description="Pyrrolo-quinoline quinone repeat" evidence="2">
    <location>
        <begin position="314"/>
        <end position="435"/>
    </location>
</feature>
<dbReference type="PANTHER" id="PTHR34512">
    <property type="entry name" value="CELL SURFACE PROTEIN"/>
    <property type="match status" value="1"/>
</dbReference>
<name>A0A6B2LYS2_9BACT</name>
<organism evidence="3 4">
    <name type="scientific">Oceanipulchritudo coccoides</name>
    <dbReference type="NCBI Taxonomy" id="2706888"/>
    <lineage>
        <taxon>Bacteria</taxon>
        <taxon>Pseudomonadati</taxon>
        <taxon>Verrucomicrobiota</taxon>
        <taxon>Opitutia</taxon>
        <taxon>Puniceicoccales</taxon>
        <taxon>Oceanipulchritudinaceae</taxon>
        <taxon>Oceanipulchritudo</taxon>
    </lineage>
</organism>
<dbReference type="InterPro" id="IPR015943">
    <property type="entry name" value="WD40/YVTN_repeat-like_dom_sf"/>
</dbReference>
<dbReference type="Gene3D" id="2.130.10.10">
    <property type="entry name" value="YVTN repeat-like/Quinoprotein amine dehydrogenase"/>
    <property type="match status" value="4"/>
</dbReference>
<feature type="chain" id="PRO_5025543470" evidence="1">
    <location>
        <begin position="22"/>
        <end position="901"/>
    </location>
</feature>
<dbReference type="InterPro" id="IPR018391">
    <property type="entry name" value="PQQ_b-propeller_rpt"/>
</dbReference>
<accession>A0A6B2LYS2</accession>
<gene>
    <name evidence="3" type="ORF">G0Q06_03790</name>
</gene>
<reference evidence="3 4" key="1">
    <citation type="submission" date="2020-02" db="EMBL/GenBank/DDBJ databases">
        <title>Albibacoteraceae fam. nov., the first described family within the subdivision 4 Verrucomicrobia.</title>
        <authorList>
            <person name="Xi F."/>
        </authorList>
    </citation>
    <scope>NUCLEOTIDE SEQUENCE [LARGE SCALE GENOMIC DNA]</scope>
    <source>
        <strain evidence="3 4">CK1056</strain>
    </source>
</reference>
<dbReference type="Proteomes" id="UP000478417">
    <property type="component" value="Unassembled WGS sequence"/>
</dbReference>